<evidence type="ECO:0000256" key="1">
    <source>
        <dbReference type="ARBA" id="ARBA00022630"/>
    </source>
</evidence>
<name>A0A9P4YYY1_9HYPO</name>
<dbReference type="CDD" id="cd00130">
    <property type="entry name" value="PAS"/>
    <property type="match status" value="1"/>
</dbReference>
<dbReference type="Proteomes" id="UP000749293">
    <property type="component" value="Unassembled WGS sequence"/>
</dbReference>
<dbReference type="InterPro" id="IPR035965">
    <property type="entry name" value="PAS-like_dom_sf"/>
</dbReference>
<dbReference type="OrthoDB" id="447251at2759"/>
<keyword evidence="6" id="KW-1185">Reference proteome</keyword>
<dbReference type="EMBL" id="JAANYQ010000002">
    <property type="protein sequence ID" value="KAF4125646.1"/>
    <property type="molecule type" value="Genomic_DNA"/>
</dbReference>
<sequence>MWGETPRHMLTRNTTTEPKIQLRARPNPTIDLGAVDCSVSLTLCDLDLPDAPIIYASDGFCELTGYTVPEVLGRNPRFLQNPPPEARSLITSEDRAAIRRVSRAMAQSKEIQLPITNYKKDGQPFKNIMSIVPLKLGLGDEMHNYAVGLQCEV</sequence>
<keyword evidence="2" id="KW-0288">FMN</keyword>
<keyword evidence="1" id="KW-0285">Flavoprotein</keyword>
<evidence type="ECO:0000313" key="5">
    <source>
        <dbReference type="EMBL" id="KAF4125646.1"/>
    </source>
</evidence>
<accession>A0A9P4YYY1</accession>
<organism evidence="5 6">
    <name type="scientific">Geosmithia morbida</name>
    <dbReference type="NCBI Taxonomy" id="1094350"/>
    <lineage>
        <taxon>Eukaryota</taxon>
        <taxon>Fungi</taxon>
        <taxon>Dikarya</taxon>
        <taxon>Ascomycota</taxon>
        <taxon>Pezizomycotina</taxon>
        <taxon>Sordariomycetes</taxon>
        <taxon>Hypocreomycetidae</taxon>
        <taxon>Hypocreales</taxon>
        <taxon>Bionectriaceae</taxon>
        <taxon>Geosmithia</taxon>
    </lineage>
</organism>
<dbReference type="GeneID" id="55967120"/>
<evidence type="ECO:0000313" key="6">
    <source>
        <dbReference type="Proteomes" id="UP000749293"/>
    </source>
</evidence>
<dbReference type="AlphaFoldDB" id="A0A9P4YYY1"/>
<evidence type="ECO:0000256" key="2">
    <source>
        <dbReference type="ARBA" id="ARBA00022643"/>
    </source>
</evidence>
<dbReference type="GO" id="GO:0005634">
    <property type="term" value="C:nucleus"/>
    <property type="evidence" value="ECO:0007669"/>
    <property type="project" value="TreeGrafter"/>
</dbReference>
<dbReference type="SUPFAM" id="SSF55785">
    <property type="entry name" value="PYP-like sensor domain (PAS domain)"/>
    <property type="match status" value="1"/>
</dbReference>
<evidence type="ECO:0000259" key="4">
    <source>
        <dbReference type="PROSITE" id="PS50112"/>
    </source>
</evidence>
<dbReference type="PANTHER" id="PTHR47429:SF7">
    <property type="entry name" value="GATA-FACTOR"/>
    <property type="match status" value="1"/>
</dbReference>
<dbReference type="PANTHER" id="PTHR47429">
    <property type="entry name" value="PROTEIN TWIN LOV 1"/>
    <property type="match status" value="1"/>
</dbReference>
<proteinExistence type="predicted"/>
<evidence type="ECO:0000256" key="3">
    <source>
        <dbReference type="ARBA" id="ARBA00022991"/>
    </source>
</evidence>
<comment type="caution">
    <text evidence="5">The sequence shown here is derived from an EMBL/GenBank/DDBJ whole genome shotgun (WGS) entry which is preliminary data.</text>
</comment>
<gene>
    <name evidence="5" type="ORF">GMORB2_0890</name>
</gene>
<dbReference type="Pfam" id="PF13426">
    <property type="entry name" value="PAS_9"/>
    <property type="match status" value="1"/>
</dbReference>
<dbReference type="RefSeq" id="XP_035324298.1">
    <property type="nucleotide sequence ID" value="XM_035462874.1"/>
</dbReference>
<dbReference type="Gene3D" id="3.30.450.20">
    <property type="entry name" value="PAS domain"/>
    <property type="match status" value="1"/>
</dbReference>
<dbReference type="PROSITE" id="PS50112">
    <property type="entry name" value="PAS"/>
    <property type="match status" value="1"/>
</dbReference>
<reference evidence="5" key="1">
    <citation type="submission" date="2020-03" db="EMBL/GenBank/DDBJ databases">
        <title>Site-based positive gene gene selection in Geosmithia morbida across the United States reveals a broad range of putative effectors and factors for local host and environmental adapation.</title>
        <authorList>
            <person name="Onufrak A."/>
            <person name="Murdoch R.W."/>
            <person name="Gazis R."/>
            <person name="Huff M."/>
            <person name="Staton M."/>
            <person name="Klingeman W."/>
            <person name="Hadziabdic D."/>
        </authorList>
    </citation>
    <scope>NUCLEOTIDE SEQUENCE</scope>
    <source>
        <strain evidence="5">1262</strain>
    </source>
</reference>
<protein>
    <submittedName>
        <fullName evidence="5">Pre-rRNA-processing protein SRD1</fullName>
    </submittedName>
</protein>
<feature type="domain" description="PAS" evidence="4">
    <location>
        <begin position="50"/>
        <end position="109"/>
    </location>
</feature>
<keyword evidence="3" id="KW-0157">Chromophore</keyword>
<dbReference type="InterPro" id="IPR000014">
    <property type="entry name" value="PAS"/>
</dbReference>